<name>A0A0F9Z1Q9_9ZZZZ</name>
<sequence>MNVSDLVQRAELAVKAGAGGLDAEVTGGYASDLLSAVMANAVEGNVWVTWHAHPNIVAVALLVKLSAIILVAGRQPEDETAEKAEQEGVPILVSSLPAFELVGRLHAMGVAGAT</sequence>
<reference evidence="1" key="1">
    <citation type="journal article" date="2015" name="Nature">
        <title>Complex archaea that bridge the gap between prokaryotes and eukaryotes.</title>
        <authorList>
            <person name="Spang A."/>
            <person name="Saw J.H."/>
            <person name="Jorgensen S.L."/>
            <person name="Zaremba-Niedzwiedzka K."/>
            <person name="Martijn J."/>
            <person name="Lind A.E."/>
            <person name="van Eijk R."/>
            <person name="Schleper C."/>
            <person name="Guy L."/>
            <person name="Ettema T.J."/>
        </authorList>
    </citation>
    <scope>NUCLEOTIDE SEQUENCE</scope>
</reference>
<accession>A0A0F9Z1Q9</accession>
<proteinExistence type="predicted"/>
<dbReference type="Gene3D" id="3.40.1390.20">
    <property type="entry name" value="HprK N-terminal domain-like"/>
    <property type="match status" value="1"/>
</dbReference>
<dbReference type="AlphaFoldDB" id="A0A0F9Z1Q9"/>
<comment type="caution">
    <text evidence="1">The sequence shown here is derived from an EMBL/GenBank/DDBJ whole genome shotgun (WGS) entry which is preliminary data.</text>
</comment>
<organism evidence="1">
    <name type="scientific">marine sediment metagenome</name>
    <dbReference type="NCBI Taxonomy" id="412755"/>
    <lineage>
        <taxon>unclassified sequences</taxon>
        <taxon>metagenomes</taxon>
        <taxon>ecological metagenomes</taxon>
    </lineage>
</organism>
<evidence type="ECO:0000313" key="1">
    <source>
        <dbReference type="EMBL" id="KKO11029.1"/>
    </source>
</evidence>
<dbReference type="InterPro" id="IPR028979">
    <property type="entry name" value="Ser_kin/Pase_Hpr-like_N_sf"/>
</dbReference>
<dbReference type="EMBL" id="LAZR01000003">
    <property type="protein sequence ID" value="KKO11029.1"/>
    <property type="molecule type" value="Genomic_DNA"/>
</dbReference>
<gene>
    <name evidence="1" type="ORF">LCGC14_0015040</name>
</gene>
<protein>
    <recommendedName>
        <fullName evidence="2">DRTGG domain-containing protein</fullName>
    </recommendedName>
</protein>
<evidence type="ECO:0008006" key="2">
    <source>
        <dbReference type="Google" id="ProtNLM"/>
    </source>
</evidence>
<dbReference type="SUPFAM" id="SSF75138">
    <property type="entry name" value="HprK N-terminal domain-like"/>
    <property type="match status" value="1"/>
</dbReference>